<evidence type="ECO:0000259" key="7">
    <source>
        <dbReference type="Pfam" id="PF01029"/>
    </source>
</evidence>
<feature type="domain" description="NusB/RsmB/TIM44" evidence="7">
    <location>
        <begin position="12"/>
        <end position="146"/>
    </location>
</feature>
<evidence type="ECO:0000256" key="2">
    <source>
        <dbReference type="ARBA" id="ARBA00022814"/>
    </source>
</evidence>
<dbReference type="Gene3D" id="1.10.940.10">
    <property type="entry name" value="NusB-like"/>
    <property type="match status" value="1"/>
</dbReference>
<organism evidence="8 9">
    <name type="scientific">Novosphingobium panipatense</name>
    <dbReference type="NCBI Taxonomy" id="428991"/>
    <lineage>
        <taxon>Bacteria</taxon>
        <taxon>Pseudomonadati</taxon>
        <taxon>Pseudomonadota</taxon>
        <taxon>Alphaproteobacteria</taxon>
        <taxon>Sphingomonadales</taxon>
        <taxon>Sphingomonadaceae</taxon>
        <taxon>Novosphingobium</taxon>
    </lineage>
</organism>
<proteinExistence type="inferred from homology"/>
<gene>
    <name evidence="6" type="primary">nusB</name>
    <name evidence="8" type="ORF">SAMN06296065_102181</name>
</gene>
<dbReference type="PANTHER" id="PTHR11078">
    <property type="entry name" value="N UTILIZATION SUBSTANCE PROTEIN B-RELATED"/>
    <property type="match status" value="1"/>
</dbReference>
<sequence>MTNPSSKQKRAAARLAAVQALYQFDMEATPLPSLLDEFHRHRLGMEIDDAQFAQAEVAFFDDVVKGVIARRDEIDELLASKLTEGWSLARLDKTMLQILRAGTYELMARADVPTGAAISEYLDVAHAFFDAREAKFANGVLDSVAKVVR</sequence>
<evidence type="ECO:0000313" key="9">
    <source>
        <dbReference type="Proteomes" id="UP001157910"/>
    </source>
</evidence>
<accession>A0ABY1Q2J8</accession>
<evidence type="ECO:0000256" key="5">
    <source>
        <dbReference type="ARBA" id="ARBA00023163"/>
    </source>
</evidence>
<evidence type="ECO:0000256" key="4">
    <source>
        <dbReference type="ARBA" id="ARBA00023015"/>
    </source>
</evidence>
<dbReference type="HAMAP" id="MF_00073">
    <property type="entry name" value="NusB"/>
    <property type="match status" value="1"/>
</dbReference>
<dbReference type="NCBIfam" id="TIGR01951">
    <property type="entry name" value="nusB"/>
    <property type="match status" value="1"/>
</dbReference>
<dbReference type="PANTHER" id="PTHR11078:SF3">
    <property type="entry name" value="ANTITERMINATION NUSB DOMAIN-CONTAINING PROTEIN"/>
    <property type="match status" value="1"/>
</dbReference>
<protein>
    <recommendedName>
        <fullName evidence="6">Transcription antitermination protein NusB</fullName>
    </recommendedName>
    <alternativeName>
        <fullName evidence="6">Antitermination factor NusB</fullName>
    </alternativeName>
</protein>
<keyword evidence="4 6" id="KW-0805">Transcription regulation</keyword>
<dbReference type="RefSeq" id="WP_103729624.1">
    <property type="nucleotide sequence ID" value="NZ_FXUI01000002.1"/>
</dbReference>
<dbReference type="InterPro" id="IPR006027">
    <property type="entry name" value="NusB_RsmB_TIM44"/>
</dbReference>
<evidence type="ECO:0000256" key="6">
    <source>
        <dbReference type="HAMAP-Rule" id="MF_00073"/>
    </source>
</evidence>
<name>A0ABY1Q2J8_9SPHN</name>
<comment type="function">
    <text evidence="6">Involved in transcription antitermination. Required for transcription of ribosomal RNA (rRNA) genes. Binds specifically to the boxA antiterminator sequence of the ribosomal RNA (rrn) operons.</text>
</comment>
<evidence type="ECO:0000313" key="8">
    <source>
        <dbReference type="EMBL" id="SMP56755.1"/>
    </source>
</evidence>
<reference evidence="8 9" key="1">
    <citation type="submission" date="2017-05" db="EMBL/GenBank/DDBJ databases">
        <authorList>
            <person name="Varghese N."/>
            <person name="Submissions S."/>
        </authorList>
    </citation>
    <scope>NUCLEOTIDE SEQUENCE [LARGE SCALE GENOMIC DNA]</scope>
    <source>
        <strain evidence="8 9">SM16</strain>
    </source>
</reference>
<dbReference type="SUPFAM" id="SSF48013">
    <property type="entry name" value="NusB-like"/>
    <property type="match status" value="1"/>
</dbReference>
<dbReference type="InterPro" id="IPR035926">
    <property type="entry name" value="NusB-like_sf"/>
</dbReference>
<keyword evidence="5 6" id="KW-0804">Transcription</keyword>
<comment type="caution">
    <text evidence="8">The sequence shown here is derived from an EMBL/GenBank/DDBJ whole genome shotgun (WGS) entry which is preliminary data.</text>
</comment>
<evidence type="ECO:0000256" key="3">
    <source>
        <dbReference type="ARBA" id="ARBA00022884"/>
    </source>
</evidence>
<comment type="similarity">
    <text evidence="1 6">Belongs to the NusB family.</text>
</comment>
<keyword evidence="3 6" id="KW-0694">RNA-binding</keyword>
<dbReference type="Pfam" id="PF01029">
    <property type="entry name" value="NusB"/>
    <property type="match status" value="1"/>
</dbReference>
<keyword evidence="2 6" id="KW-0889">Transcription antitermination</keyword>
<keyword evidence="9" id="KW-1185">Reference proteome</keyword>
<dbReference type="InterPro" id="IPR011605">
    <property type="entry name" value="NusB_fam"/>
</dbReference>
<dbReference type="EMBL" id="FXUI01000002">
    <property type="protein sequence ID" value="SMP56755.1"/>
    <property type="molecule type" value="Genomic_DNA"/>
</dbReference>
<dbReference type="Proteomes" id="UP001157910">
    <property type="component" value="Unassembled WGS sequence"/>
</dbReference>
<evidence type="ECO:0000256" key="1">
    <source>
        <dbReference type="ARBA" id="ARBA00005952"/>
    </source>
</evidence>